<dbReference type="SUPFAM" id="SSF53335">
    <property type="entry name" value="S-adenosyl-L-methionine-dependent methyltransferases"/>
    <property type="match status" value="1"/>
</dbReference>
<evidence type="ECO:0000256" key="3">
    <source>
        <dbReference type="ARBA" id="ARBA00022679"/>
    </source>
</evidence>
<dbReference type="InterPro" id="IPR052190">
    <property type="entry name" value="Euk-Arch_PrmC-MTase"/>
</dbReference>
<comment type="caution">
    <text evidence="8">The sequence shown here is derived from an EMBL/GenBank/DDBJ whole genome shotgun (WGS) entry which is preliminary data.</text>
</comment>
<name>D4YMX2_9MICO</name>
<feature type="region of interest" description="Disordered" evidence="5">
    <location>
        <begin position="385"/>
        <end position="406"/>
    </location>
</feature>
<dbReference type="GO" id="GO:0003676">
    <property type="term" value="F:nucleic acid binding"/>
    <property type="evidence" value="ECO:0007669"/>
    <property type="project" value="InterPro"/>
</dbReference>
<keyword evidence="4" id="KW-0949">S-adenosyl-L-methionine</keyword>
<dbReference type="eggNOG" id="COG2890">
    <property type="taxonomic scope" value="Bacteria"/>
</dbReference>
<organism evidence="8 9">
    <name type="scientific">Brevibacterium mcbrellneri ATCC 49030</name>
    <dbReference type="NCBI Taxonomy" id="585530"/>
    <lineage>
        <taxon>Bacteria</taxon>
        <taxon>Bacillati</taxon>
        <taxon>Actinomycetota</taxon>
        <taxon>Actinomycetes</taxon>
        <taxon>Micrococcales</taxon>
        <taxon>Brevibacteriaceae</taxon>
        <taxon>Brevibacterium</taxon>
    </lineage>
</organism>
<dbReference type="PANTHER" id="PTHR45875:SF1">
    <property type="entry name" value="METHYLTRANSFERASE N6AMT1"/>
    <property type="match status" value="1"/>
</dbReference>
<dbReference type="CDD" id="cd02440">
    <property type="entry name" value="AdoMet_MTases"/>
    <property type="match status" value="1"/>
</dbReference>
<evidence type="ECO:0000259" key="6">
    <source>
        <dbReference type="Pfam" id="PF05175"/>
    </source>
</evidence>
<dbReference type="EMBL" id="ADNU01000037">
    <property type="protein sequence ID" value="EFG47437.1"/>
    <property type="molecule type" value="Genomic_DNA"/>
</dbReference>
<evidence type="ECO:0000259" key="7">
    <source>
        <dbReference type="Pfam" id="PF23186"/>
    </source>
</evidence>
<feature type="domain" description="Methyltransferase small" evidence="6">
    <location>
        <begin position="161"/>
        <end position="250"/>
    </location>
</feature>
<protein>
    <submittedName>
        <fullName evidence="8">Methyltransferase, HemK family</fullName>
    </submittedName>
</protein>
<evidence type="ECO:0000313" key="9">
    <source>
        <dbReference type="Proteomes" id="UP000005714"/>
    </source>
</evidence>
<evidence type="ECO:0000256" key="2">
    <source>
        <dbReference type="ARBA" id="ARBA00022603"/>
    </source>
</evidence>
<evidence type="ECO:0000313" key="8">
    <source>
        <dbReference type="EMBL" id="EFG47437.1"/>
    </source>
</evidence>
<feature type="compositionally biased region" description="Basic and acidic residues" evidence="5">
    <location>
        <begin position="385"/>
        <end position="403"/>
    </location>
</feature>
<dbReference type="InterPro" id="IPR002052">
    <property type="entry name" value="DNA_methylase_N6_adenine_CS"/>
</dbReference>
<dbReference type="GO" id="GO:0008757">
    <property type="term" value="F:S-adenosylmethionine-dependent methyltransferase activity"/>
    <property type="evidence" value="ECO:0007669"/>
    <property type="project" value="TreeGrafter"/>
</dbReference>
<evidence type="ECO:0000256" key="4">
    <source>
        <dbReference type="ARBA" id="ARBA00022691"/>
    </source>
</evidence>
<dbReference type="Pfam" id="PF05175">
    <property type="entry name" value="MTS"/>
    <property type="match status" value="1"/>
</dbReference>
<dbReference type="PROSITE" id="PS00092">
    <property type="entry name" value="N6_MTASE"/>
    <property type="match status" value="1"/>
</dbReference>
<dbReference type="AlphaFoldDB" id="D4YMX2"/>
<keyword evidence="2 8" id="KW-0489">Methyltransferase</keyword>
<dbReference type="InterPro" id="IPR007848">
    <property type="entry name" value="Small_mtfrase_dom"/>
</dbReference>
<evidence type="ECO:0000256" key="1">
    <source>
        <dbReference type="ARBA" id="ARBA00006149"/>
    </source>
</evidence>
<dbReference type="PANTHER" id="PTHR45875">
    <property type="entry name" value="METHYLTRANSFERASE N6AMT1"/>
    <property type="match status" value="1"/>
</dbReference>
<proteinExistence type="inferred from homology"/>
<dbReference type="Pfam" id="PF23186">
    <property type="entry name" value="DUF7059"/>
    <property type="match status" value="1"/>
</dbReference>
<dbReference type="GO" id="GO:0032259">
    <property type="term" value="P:methylation"/>
    <property type="evidence" value="ECO:0007669"/>
    <property type="project" value="UniProtKB-KW"/>
</dbReference>
<keyword evidence="9" id="KW-1185">Reference proteome</keyword>
<keyword evidence="3 8" id="KW-0808">Transferase</keyword>
<reference evidence="8 9" key="1">
    <citation type="submission" date="2010-04" db="EMBL/GenBank/DDBJ databases">
        <authorList>
            <person name="Qin X."/>
            <person name="Bachman B."/>
            <person name="Battles P."/>
            <person name="Bell A."/>
            <person name="Bess C."/>
            <person name="Bickham C."/>
            <person name="Chaboub L."/>
            <person name="Chen D."/>
            <person name="Coyle M."/>
            <person name="Deiros D.R."/>
            <person name="Dinh H."/>
            <person name="Forbes L."/>
            <person name="Fowler G."/>
            <person name="Francisco L."/>
            <person name="Fu Q."/>
            <person name="Gubbala S."/>
            <person name="Hale W."/>
            <person name="Han Y."/>
            <person name="Hemphill L."/>
            <person name="Highlander S.K."/>
            <person name="Hirani K."/>
            <person name="Hogues M."/>
            <person name="Jackson L."/>
            <person name="Jakkamsetti A."/>
            <person name="Javaid M."/>
            <person name="Jiang H."/>
            <person name="Korchina V."/>
            <person name="Kovar C."/>
            <person name="Lara F."/>
            <person name="Lee S."/>
            <person name="Mata R."/>
            <person name="Mathew T."/>
            <person name="Moen C."/>
            <person name="Morales K."/>
            <person name="Munidasa M."/>
            <person name="Nazareth L."/>
            <person name="Ngo R."/>
            <person name="Nguyen L."/>
            <person name="Okwuonu G."/>
            <person name="Ongeri F."/>
            <person name="Patil S."/>
            <person name="Petrosino J."/>
            <person name="Pham C."/>
            <person name="Pham P."/>
            <person name="Pu L.-L."/>
            <person name="Puazo M."/>
            <person name="Raj R."/>
            <person name="Reid J."/>
            <person name="Rouhana J."/>
            <person name="Saada N."/>
            <person name="Shang Y."/>
            <person name="Simmons D."/>
            <person name="Thornton R."/>
            <person name="Warren J."/>
            <person name="Weissenberger G."/>
            <person name="Zhang J."/>
            <person name="Zhang L."/>
            <person name="Zhou C."/>
            <person name="Zhu D."/>
            <person name="Muzny D."/>
            <person name="Worley K."/>
            <person name="Gibbs R."/>
        </authorList>
    </citation>
    <scope>NUCLEOTIDE SEQUENCE [LARGE SCALE GENOMIC DNA]</scope>
    <source>
        <strain evidence="8 9">ATCC 49030</strain>
    </source>
</reference>
<dbReference type="InterPro" id="IPR055487">
    <property type="entry name" value="DUF7059"/>
</dbReference>
<dbReference type="Proteomes" id="UP000005714">
    <property type="component" value="Unassembled WGS sequence"/>
</dbReference>
<sequence length="534" mass="57412">MPVLTIDQTTVNTLRHALHHQRFTPAGLRELWGADIDDALTRNNAAPARWFLTGRTDPLSVMANLFVCAATMDAEVVRTSLGTHLFDAATATGALLERAGTVHAPFALRAVEVPPGLSGHTDEPAPDPTPDHIWLFSDHGTLVRDEPVAGDFVLGVGGAGRTLLNITPRTPVHTALDLGTGCGIQAIALARHCDHVIATDISARALAFTRANATLNGAHNIETREGSLFEPTPEQFDLIVSNPPFVITPQGHTATLEYRDGGHTGDQLMRTLLAQLPNHLTTSGTACLLGNWEITHATSEDPTQDPETPTDPTHWVPHTVDISVIEREQLTPAHYAETWIRDGGVVPGSSRWNADTAAWLDDFASRGVTRIAFGWIQVRARAVEPEAATDDHPPAPPIRHFESRPGPLGANPGGIAQFLDVRFDLIQWLNQADDNELLDTAFIRNEGVVEHRHFTPGDESPTTITIEVGIGFAREMTVDTAFAGCIGVADGSLTLRAVAHALAQLLDVEPGMLASQLVAQVRDAVVSGILYPNS</sequence>
<gene>
    <name evidence="8" type="ORF">HMPREF0183_1229</name>
</gene>
<comment type="similarity">
    <text evidence="1">Belongs to the eukaryotic/archaeal PrmC-related family.</text>
</comment>
<dbReference type="GO" id="GO:0008170">
    <property type="term" value="F:N-methyltransferase activity"/>
    <property type="evidence" value="ECO:0007669"/>
    <property type="project" value="UniProtKB-ARBA"/>
</dbReference>
<dbReference type="GO" id="GO:0035657">
    <property type="term" value="C:eRF1 methyltransferase complex"/>
    <property type="evidence" value="ECO:0007669"/>
    <property type="project" value="TreeGrafter"/>
</dbReference>
<accession>D4YMX2</accession>
<dbReference type="InterPro" id="IPR029063">
    <property type="entry name" value="SAM-dependent_MTases_sf"/>
</dbReference>
<dbReference type="STRING" id="585530.HMPREF0183_1229"/>
<dbReference type="GO" id="GO:0008276">
    <property type="term" value="F:protein methyltransferase activity"/>
    <property type="evidence" value="ECO:0007669"/>
    <property type="project" value="TreeGrafter"/>
</dbReference>
<feature type="domain" description="DUF7059" evidence="7">
    <location>
        <begin position="22"/>
        <end position="104"/>
    </location>
</feature>
<evidence type="ECO:0000256" key="5">
    <source>
        <dbReference type="SAM" id="MobiDB-lite"/>
    </source>
</evidence>
<dbReference type="Gene3D" id="3.40.50.150">
    <property type="entry name" value="Vaccinia Virus protein VP39"/>
    <property type="match status" value="1"/>
</dbReference>